<feature type="transmembrane region" description="Helical" evidence="1">
    <location>
        <begin position="68"/>
        <end position="90"/>
    </location>
</feature>
<feature type="transmembrane region" description="Helical" evidence="1">
    <location>
        <begin position="96"/>
        <end position="118"/>
    </location>
</feature>
<dbReference type="NCBIfam" id="TIGR04086">
    <property type="entry name" value="TIGR04086_membr"/>
    <property type="match status" value="1"/>
</dbReference>
<comment type="caution">
    <text evidence="2">The sequence shown here is derived from an EMBL/GenBank/DDBJ whole genome shotgun (WGS) entry which is preliminary data.</text>
</comment>
<reference evidence="2" key="1">
    <citation type="submission" date="2021-10" db="EMBL/GenBank/DDBJ databases">
        <title>Anaerobic single-cell dispensing facilitates the cultivation of human gut bacteria.</title>
        <authorList>
            <person name="Afrizal A."/>
        </authorList>
    </citation>
    <scope>NUCLEOTIDE SEQUENCE</scope>
    <source>
        <strain evidence="2">CLA-AA-H250</strain>
    </source>
</reference>
<dbReference type="Pfam" id="PF12670">
    <property type="entry name" value="DUF3792"/>
    <property type="match status" value="1"/>
</dbReference>
<proteinExistence type="predicted"/>
<keyword evidence="1" id="KW-0472">Membrane</keyword>
<sequence length="126" mass="13448">MLNFKKLFLGLLFSVLFSAVLIAVCAFMILKLGFLPSEPILGTAAAVIGGVSVFASAFLAARLAGEKGLLHGLVLGTLYAVFYVAISVMLYANMRVVLLVIRSVIFVICSVCGGVMGVNRDEKIRF</sequence>
<dbReference type="RefSeq" id="WP_308448302.1">
    <property type="nucleotide sequence ID" value="NZ_JAJEQC010000001.1"/>
</dbReference>
<dbReference type="Proteomes" id="UP001199424">
    <property type="component" value="Unassembled WGS sequence"/>
</dbReference>
<dbReference type="InterPro" id="IPR023804">
    <property type="entry name" value="DUF3792_TM"/>
</dbReference>
<accession>A0AAE3AF78</accession>
<keyword evidence="3" id="KW-1185">Reference proteome</keyword>
<keyword evidence="1" id="KW-1133">Transmembrane helix</keyword>
<evidence type="ECO:0000313" key="3">
    <source>
        <dbReference type="Proteomes" id="UP001199424"/>
    </source>
</evidence>
<evidence type="ECO:0000256" key="1">
    <source>
        <dbReference type="SAM" id="Phobius"/>
    </source>
</evidence>
<protein>
    <submittedName>
        <fullName evidence="2">TIGR04086 family membrane protein</fullName>
    </submittedName>
</protein>
<name>A0AAE3AF78_9FIRM</name>
<feature type="transmembrane region" description="Helical" evidence="1">
    <location>
        <begin position="40"/>
        <end position="61"/>
    </location>
</feature>
<organism evidence="2 3">
    <name type="scientific">Hominenteromicrobium mulieris</name>
    <dbReference type="NCBI Taxonomy" id="2885357"/>
    <lineage>
        <taxon>Bacteria</taxon>
        <taxon>Bacillati</taxon>
        <taxon>Bacillota</taxon>
        <taxon>Clostridia</taxon>
        <taxon>Eubacteriales</taxon>
        <taxon>Oscillospiraceae</taxon>
        <taxon>Hominenteromicrobium</taxon>
    </lineage>
</organism>
<dbReference type="AlphaFoldDB" id="A0AAE3AF78"/>
<keyword evidence="1" id="KW-0812">Transmembrane</keyword>
<feature type="transmembrane region" description="Helical" evidence="1">
    <location>
        <begin position="7"/>
        <end position="34"/>
    </location>
</feature>
<evidence type="ECO:0000313" key="2">
    <source>
        <dbReference type="EMBL" id="MCC2135674.1"/>
    </source>
</evidence>
<gene>
    <name evidence="2" type="ORF">LKD31_01410</name>
</gene>
<dbReference type="EMBL" id="JAJEQC010000001">
    <property type="protein sequence ID" value="MCC2135674.1"/>
    <property type="molecule type" value="Genomic_DNA"/>
</dbReference>